<evidence type="ECO:0000259" key="3">
    <source>
        <dbReference type="Pfam" id="PF03527"/>
    </source>
</evidence>
<dbReference type="Pfam" id="PF25023">
    <property type="entry name" value="TEN_YD-shell"/>
    <property type="match status" value="1"/>
</dbReference>
<dbReference type="PANTHER" id="PTHR32305:SF15">
    <property type="entry name" value="PROTEIN RHSA-RELATED"/>
    <property type="match status" value="1"/>
</dbReference>
<reference evidence="6" key="1">
    <citation type="submission" date="2023-07" db="EMBL/GenBank/DDBJ databases">
        <title>Verminephrobacter genomes.</title>
        <authorList>
            <person name="Lund M.B."/>
        </authorList>
    </citation>
    <scope>NUCLEOTIDE SEQUENCE [LARGE SCALE GENOMIC DNA]</scope>
    <source>
        <strain evidence="6">AtM5-05</strain>
    </source>
</reference>
<keyword evidence="6" id="KW-1185">Reference proteome</keyword>
<dbReference type="InterPro" id="IPR001826">
    <property type="entry name" value="RHS"/>
</dbReference>
<dbReference type="InterPro" id="IPR022385">
    <property type="entry name" value="Rhs_assc_core"/>
</dbReference>
<feature type="region of interest" description="Disordered" evidence="2">
    <location>
        <begin position="241"/>
        <end position="273"/>
    </location>
</feature>
<dbReference type="Gene3D" id="2.180.10.10">
    <property type="entry name" value="RHS repeat-associated core"/>
    <property type="match status" value="3"/>
</dbReference>
<dbReference type="InterPro" id="IPR006530">
    <property type="entry name" value="YD"/>
</dbReference>
<dbReference type="InterPro" id="IPR050708">
    <property type="entry name" value="T6SS_VgrG/RHS"/>
</dbReference>
<comment type="caution">
    <text evidence="5">The sequence shown here is derived from an EMBL/GenBank/DDBJ whole genome shotgun (WGS) entry which is preliminary data.</text>
</comment>
<dbReference type="InterPro" id="IPR031325">
    <property type="entry name" value="RHS_repeat"/>
</dbReference>
<proteinExistence type="predicted"/>
<evidence type="ECO:0000259" key="4">
    <source>
        <dbReference type="Pfam" id="PF25023"/>
    </source>
</evidence>
<dbReference type="NCBIfam" id="TIGR01643">
    <property type="entry name" value="YD_repeat_2x"/>
    <property type="match status" value="9"/>
</dbReference>
<protein>
    <recommendedName>
        <fullName evidence="7">RHS repeat-associated core domain-containing protein</fullName>
    </recommendedName>
</protein>
<name>A0ABT3KRY3_9BURK</name>
<dbReference type="InterPro" id="IPR056823">
    <property type="entry name" value="TEN-like_YD-shell"/>
</dbReference>
<dbReference type="NCBIfam" id="TIGR03696">
    <property type="entry name" value="Rhs_assc_core"/>
    <property type="match status" value="1"/>
</dbReference>
<feature type="domain" description="Teneurin-like YD-shell" evidence="4">
    <location>
        <begin position="1020"/>
        <end position="1223"/>
    </location>
</feature>
<evidence type="ECO:0008006" key="7">
    <source>
        <dbReference type="Google" id="ProtNLM"/>
    </source>
</evidence>
<dbReference type="EMBL" id="QZCW01000001">
    <property type="protein sequence ID" value="MCW5321087.1"/>
    <property type="molecule type" value="Genomic_DNA"/>
</dbReference>
<dbReference type="RefSeq" id="WP_321161750.1">
    <property type="nucleotide sequence ID" value="NZ_QZCW01000001.1"/>
</dbReference>
<dbReference type="Proteomes" id="UP001208935">
    <property type="component" value="Unassembled WGS sequence"/>
</dbReference>
<accession>A0ABT3KRY3</accession>
<evidence type="ECO:0000313" key="5">
    <source>
        <dbReference type="EMBL" id="MCW5321087.1"/>
    </source>
</evidence>
<keyword evidence="1" id="KW-0677">Repeat</keyword>
<gene>
    <name evidence="5" type="ORF">D5039_07900</name>
</gene>
<evidence type="ECO:0000256" key="2">
    <source>
        <dbReference type="SAM" id="MobiDB-lite"/>
    </source>
</evidence>
<sequence>MQLNNMLNNMLSNMLSNTQAKKMQETLLTWIEALKRSSRAVLLLVLATAVLLPAQAQAQSMAAAQVTLPNGYLNLRSNDLVVSSAMGPMRWTQEWDGHEWRFNPQWESLSQNWKNLTGSSSASAEIGATTSTGDSGCWIWVDDDWQPSLQMTVGGGVVMVDGVAQANPMVAKRSTPFNRKISDGSSADYPAPQRVSLDYAALCPGTKAQFVDTEAIRLGHQLFMGDAGRYTFDNRSVLEKRPVQQLPVASTTSHTREDSTRTPPAPESTAKGFRWSKRNGDWMDYDAQGQGVAFGDRNGNTIWLQRDDQGRLLSTVDDSGHTLLSFHYTGELLTEVKDYPLATVAGDLPSRSIKYQYDEKNRLTQTTDPRGNTIQYAYDAANRLIRITDQEGRTERIVYEGDTIKQRIAPDGGVTDYEFDYDDVNKQFVSKITGPETAAGRRVQNYTHNRQGQLVRYTVNGRTETEIRYDTGYRAETRTNARGFATKTTKNEFEQIVETQYPDGSTQKMAYSALHMGMTEETDELGVKTKYEYDAKGNLLKTVQAAGTAEERTTEYQVNAQGQTTRITYKGRTESNGSVTPDALLQIAYDSLGNISQTIDPEGSVRRYGYDRTGNLLSYTDPLGNTTQYDVDAAGNLLKETNPLGHSRSYAYDKVGNLISKTDARGKTTLMAYDTMNRYKTRTNPRGGVHQTQHNAQGLMTTEIDEDGRQIQLEYDNFQRVTKQFDALGNIVRFSYQISDGSTTGQLGSLGEPTQIDYPGLSQINRFDERERPTSQSLKYRNAQGEKISANNASYDKRGQVLSETDGDGNIRTHRYNAFGKCIETIDALGGKTTYRFDARGNLSEIVDAKGNTHNFEYDRNDRVTKEVRPLGQIIQYKYDAAGNIIQKIEPNGNLYLYTLDAASRITKIIQKSANETQLRTVNQTWDANDNLMAWRDANHVRNQVSSATITYDDDNHKIGETITYPSGNSLAYNYTYSLAGKKTSLTWPDGTKIDYSYSDHGELQSITIPGEGNISVTEYVWTERKTTTLPGGGTQNKTFDGLLNLETFTVKTPGQKSTLDLSNTYGSLQELKSRSRIDTANNQGSTQSEQYSYDAEARLTKIRADTGGLFAINTKTFTLDAVANRIAQSNTSGTWQYDANNRLIQIGSGTCGSAGTTCYQWDDNGNRTKKIEAGHRITHYWYDSQNRLEEITQSINDEMQQLIARYGYDPMDRRIWKEQFHNQTGQALDQAQKTYYLYADEGLIAEATQPIVLNADKSVTATADSVITTQYGPYPDSQWGTGVLFIKTKDSRSESNIAYYHHDHLNTPIQATDKLGNVVWIANYDAFGKATITTPSATNNPTISSNLRLPGQYEDQETGLHYNFKRYYDPETGTYLTSDPVGVDGGLNLYLYSLANPINVTDSTGEMPHIILIPVSFCVRFPRVCAAIFHCIRNPDKCRKVFCKVIHPIYKKACTFPGCKESRAGDGPASFELRLSMASACIAGRQIARTICRGTDKTPSGENHEKELEKAVDKWKICFEKLRNCLMQE</sequence>
<evidence type="ECO:0000256" key="1">
    <source>
        <dbReference type="ARBA" id="ARBA00022737"/>
    </source>
</evidence>
<dbReference type="PANTHER" id="PTHR32305">
    <property type="match status" value="1"/>
</dbReference>
<feature type="domain" description="RHS protein conserved region" evidence="3">
    <location>
        <begin position="1298"/>
        <end position="1332"/>
    </location>
</feature>
<organism evidence="5 6">
    <name type="scientific">Verminephrobacter aporrectodeae subsp. tuberculatae</name>
    <dbReference type="NCBI Taxonomy" id="1110392"/>
    <lineage>
        <taxon>Bacteria</taxon>
        <taxon>Pseudomonadati</taxon>
        <taxon>Pseudomonadota</taxon>
        <taxon>Betaproteobacteria</taxon>
        <taxon>Burkholderiales</taxon>
        <taxon>Comamonadaceae</taxon>
        <taxon>Verminephrobacter</taxon>
    </lineage>
</organism>
<dbReference type="Pfam" id="PF03527">
    <property type="entry name" value="RHS"/>
    <property type="match status" value="1"/>
</dbReference>
<dbReference type="Pfam" id="PF05593">
    <property type="entry name" value="RHS_repeat"/>
    <property type="match status" value="6"/>
</dbReference>
<evidence type="ECO:0000313" key="6">
    <source>
        <dbReference type="Proteomes" id="UP001208935"/>
    </source>
</evidence>